<keyword evidence="2" id="KW-0812">Transmembrane</keyword>
<dbReference type="RefSeq" id="WP_273948844.1">
    <property type="nucleotide sequence ID" value="NZ_JAQSIP010000001.1"/>
</dbReference>
<keyword evidence="4" id="KW-1185">Reference proteome</keyword>
<proteinExistence type="predicted"/>
<reference evidence="3 4" key="1">
    <citation type="submission" date="2023-02" db="EMBL/GenBank/DDBJ databases">
        <title>Bacterial whole genomic sequence of Curvibacter sp. HBC61.</title>
        <authorList>
            <person name="Le V."/>
            <person name="Ko S.-R."/>
            <person name="Ahn C.-Y."/>
            <person name="Oh H.-M."/>
        </authorList>
    </citation>
    <scope>NUCLEOTIDE SEQUENCE [LARGE SCALE GENOMIC DNA]</scope>
    <source>
        <strain evidence="3 4">HBC61</strain>
    </source>
</reference>
<dbReference type="EMBL" id="JAQSIP010000001">
    <property type="protein sequence ID" value="MDD0836987.1"/>
    <property type="molecule type" value="Genomic_DNA"/>
</dbReference>
<accession>A0ABT5MT14</accession>
<evidence type="ECO:0000256" key="1">
    <source>
        <dbReference type="SAM" id="MobiDB-lite"/>
    </source>
</evidence>
<protein>
    <recommendedName>
        <fullName evidence="5">ABC transporter permease</fullName>
    </recommendedName>
</protein>
<evidence type="ECO:0008006" key="5">
    <source>
        <dbReference type="Google" id="ProtNLM"/>
    </source>
</evidence>
<dbReference type="Proteomes" id="UP001528673">
    <property type="component" value="Unassembled WGS sequence"/>
</dbReference>
<gene>
    <name evidence="3" type="ORF">PSQ40_00235</name>
</gene>
<keyword evidence="2" id="KW-0472">Membrane</keyword>
<feature type="compositionally biased region" description="Pro residues" evidence="1">
    <location>
        <begin position="1"/>
        <end position="13"/>
    </location>
</feature>
<comment type="caution">
    <text evidence="3">The sequence shown here is derived from an EMBL/GenBank/DDBJ whole genome shotgun (WGS) entry which is preliminary data.</text>
</comment>
<evidence type="ECO:0000313" key="4">
    <source>
        <dbReference type="Proteomes" id="UP001528673"/>
    </source>
</evidence>
<keyword evidence="2" id="KW-1133">Transmembrane helix</keyword>
<evidence type="ECO:0000256" key="2">
    <source>
        <dbReference type="SAM" id="Phobius"/>
    </source>
</evidence>
<evidence type="ECO:0000313" key="3">
    <source>
        <dbReference type="EMBL" id="MDD0836987.1"/>
    </source>
</evidence>
<organism evidence="3 4">
    <name type="scientific">Curvibacter cyanobacteriorum</name>
    <dbReference type="NCBI Taxonomy" id="3026422"/>
    <lineage>
        <taxon>Bacteria</taxon>
        <taxon>Pseudomonadati</taxon>
        <taxon>Pseudomonadota</taxon>
        <taxon>Betaproteobacteria</taxon>
        <taxon>Burkholderiales</taxon>
        <taxon>Comamonadaceae</taxon>
        <taxon>Curvibacter</taxon>
    </lineage>
</organism>
<feature type="transmembrane region" description="Helical" evidence="2">
    <location>
        <begin position="27"/>
        <end position="49"/>
    </location>
</feature>
<feature type="region of interest" description="Disordered" evidence="1">
    <location>
        <begin position="1"/>
        <end position="20"/>
    </location>
</feature>
<sequence>MPHPDLAPAPPRPSASATPVGAGLRQWGLRAGLTLVAVLLLLAVFALYAQPDFLLTLSNQIWACF</sequence>
<name>A0ABT5MT14_9BURK</name>